<comment type="caution">
    <text evidence="1">The sequence shown here is derived from an EMBL/GenBank/DDBJ whole genome shotgun (WGS) entry which is preliminary data.</text>
</comment>
<organism evidence="1 2">
    <name type="scientific">Cichlidogyrus casuarinus</name>
    <dbReference type="NCBI Taxonomy" id="1844966"/>
    <lineage>
        <taxon>Eukaryota</taxon>
        <taxon>Metazoa</taxon>
        <taxon>Spiralia</taxon>
        <taxon>Lophotrochozoa</taxon>
        <taxon>Platyhelminthes</taxon>
        <taxon>Monogenea</taxon>
        <taxon>Monopisthocotylea</taxon>
        <taxon>Dactylogyridea</taxon>
        <taxon>Ancyrocephalidae</taxon>
        <taxon>Cichlidogyrus</taxon>
    </lineage>
</organism>
<gene>
    <name evidence="1" type="ORF">Ciccas_002567</name>
</gene>
<reference evidence="1 2" key="1">
    <citation type="submission" date="2024-11" db="EMBL/GenBank/DDBJ databases">
        <title>Adaptive evolution of stress response genes in parasites aligns with host niche diversity.</title>
        <authorList>
            <person name="Hahn C."/>
            <person name="Resl P."/>
        </authorList>
    </citation>
    <scope>NUCLEOTIDE SEQUENCE [LARGE SCALE GENOMIC DNA]</scope>
    <source>
        <strain evidence="1">EGGRZ-B1_66</strain>
        <tissue evidence="1">Body</tissue>
    </source>
</reference>
<sequence>MQLLYQSDLVSNAEICQELLFYQCHDIALLRRLRHLSHKHSLFAGSIPGRFGSNGYLAQYDTMPSLSRLSSTGQQTPPAFFGVEEASGNCTGSPSPKTLQSYANKGRSASISGATLESCTIPKSSQPIHVMQQANLDTVTAAIPCSPMEPIVELDEKNQQEATFATGTKQQTTVGDLPTLKNDSSSSRLRRFSFDPSNLISSMTNKLGINANSQMNFTLTRSDIDRMDQNLLSEWANSVISQREA</sequence>
<protein>
    <submittedName>
        <fullName evidence="1">Uncharacterized protein</fullName>
    </submittedName>
</protein>
<name>A0ABD2QH41_9PLAT</name>
<accession>A0ABD2QH41</accession>
<keyword evidence="2" id="KW-1185">Reference proteome</keyword>
<dbReference type="Proteomes" id="UP001626550">
    <property type="component" value="Unassembled WGS sequence"/>
</dbReference>
<dbReference type="EMBL" id="JBJKFK010000205">
    <property type="protein sequence ID" value="KAL3318770.1"/>
    <property type="molecule type" value="Genomic_DNA"/>
</dbReference>
<evidence type="ECO:0000313" key="2">
    <source>
        <dbReference type="Proteomes" id="UP001626550"/>
    </source>
</evidence>
<proteinExistence type="predicted"/>
<evidence type="ECO:0000313" key="1">
    <source>
        <dbReference type="EMBL" id="KAL3318770.1"/>
    </source>
</evidence>
<dbReference type="AlphaFoldDB" id="A0ABD2QH41"/>